<evidence type="ECO:0000313" key="2">
    <source>
        <dbReference type="EMBL" id="CAL1409071.1"/>
    </source>
</evidence>
<dbReference type="Proteomes" id="UP001497516">
    <property type="component" value="Chromosome 8"/>
</dbReference>
<dbReference type="InterPro" id="IPR044730">
    <property type="entry name" value="RNase_H-like_dom_plant"/>
</dbReference>
<protein>
    <recommendedName>
        <fullName evidence="1">RNase H type-1 domain-containing protein</fullName>
    </recommendedName>
</protein>
<reference evidence="2 3" key="1">
    <citation type="submission" date="2024-04" db="EMBL/GenBank/DDBJ databases">
        <authorList>
            <person name="Fracassetti M."/>
        </authorList>
    </citation>
    <scope>NUCLEOTIDE SEQUENCE [LARGE SCALE GENOMIC DNA]</scope>
</reference>
<accession>A0AAV2GE93</accession>
<dbReference type="Pfam" id="PF13456">
    <property type="entry name" value="RVT_3"/>
    <property type="match status" value="1"/>
</dbReference>
<proteinExistence type="predicted"/>
<dbReference type="GO" id="GO:0004523">
    <property type="term" value="F:RNA-DNA hybrid ribonuclease activity"/>
    <property type="evidence" value="ECO:0007669"/>
    <property type="project" value="InterPro"/>
</dbReference>
<feature type="domain" description="RNase H type-1" evidence="1">
    <location>
        <begin position="218"/>
        <end position="305"/>
    </location>
</feature>
<evidence type="ECO:0000313" key="3">
    <source>
        <dbReference type="Proteomes" id="UP001497516"/>
    </source>
</evidence>
<dbReference type="PANTHER" id="PTHR47074">
    <property type="entry name" value="BNAC02G40300D PROTEIN"/>
    <property type="match status" value="1"/>
</dbReference>
<name>A0AAV2GE93_9ROSI</name>
<keyword evidence="3" id="KW-1185">Reference proteome</keyword>
<organism evidence="2 3">
    <name type="scientific">Linum trigynum</name>
    <dbReference type="NCBI Taxonomy" id="586398"/>
    <lineage>
        <taxon>Eukaryota</taxon>
        <taxon>Viridiplantae</taxon>
        <taxon>Streptophyta</taxon>
        <taxon>Embryophyta</taxon>
        <taxon>Tracheophyta</taxon>
        <taxon>Spermatophyta</taxon>
        <taxon>Magnoliopsida</taxon>
        <taxon>eudicotyledons</taxon>
        <taxon>Gunneridae</taxon>
        <taxon>Pentapetalae</taxon>
        <taxon>rosids</taxon>
        <taxon>fabids</taxon>
        <taxon>Malpighiales</taxon>
        <taxon>Linaceae</taxon>
        <taxon>Linum</taxon>
    </lineage>
</organism>
<dbReference type="PANTHER" id="PTHR47074:SF48">
    <property type="entry name" value="POLYNUCLEOTIDYL TRANSFERASE, RIBONUCLEASE H-LIKE SUPERFAMILY PROTEIN"/>
    <property type="match status" value="1"/>
</dbReference>
<evidence type="ECO:0000259" key="1">
    <source>
        <dbReference type="Pfam" id="PF13456"/>
    </source>
</evidence>
<dbReference type="CDD" id="cd06222">
    <property type="entry name" value="RNase_H_like"/>
    <property type="match status" value="1"/>
</dbReference>
<dbReference type="EMBL" id="OZ034821">
    <property type="protein sequence ID" value="CAL1409071.1"/>
    <property type="molecule type" value="Genomic_DNA"/>
</dbReference>
<sequence>MGAQAFLNDGLRWRVGNGASIRVWGDRWLPTDPVSFVESTPMGLPVDATVRELISTESDRWDEAVLEGCFPIEIVDVIWQIPLGDIEEKDRLIWRGSNSGDYTIRDGYRYWLEEFKARESIVQVGETEVWKGPGLWRGTECSYSWFKKVLETKPIVEVEDWCVLLWFIWRERNAQMFNGQKMEESAIVPRAKAFIEEYRTQQRVEEKLPEPAVVKCWKKPRWETEMAEALAAEFELHVAARAHLTNVILETDCQTLTSKLAAAGSIRNEVGIICKNILKLLDEMGQGSWQYSPREGNKVAHIMSHSETRWNESMIWFDRPPMFLVDQIVLDNVTATSD</sequence>
<dbReference type="GO" id="GO:0003676">
    <property type="term" value="F:nucleic acid binding"/>
    <property type="evidence" value="ECO:0007669"/>
    <property type="project" value="InterPro"/>
</dbReference>
<gene>
    <name evidence="2" type="ORF">LTRI10_LOCUS48604</name>
</gene>
<dbReference type="InterPro" id="IPR052929">
    <property type="entry name" value="RNase_H-like_EbsB-rel"/>
</dbReference>
<dbReference type="InterPro" id="IPR002156">
    <property type="entry name" value="RNaseH_domain"/>
</dbReference>
<dbReference type="AlphaFoldDB" id="A0AAV2GE93"/>